<keyword evidence="1" id="KW-0732">Signal</keyword>
<proteinExistence type="predicted"/>
<evidence type="ECO:0000313" key="2">
    <source>
        <dbReference type="EMBL" id="RIE07621.1"/>
    </source>
</evidence>
<dbReference type="OrthoDB" id="9920388at2"/>
<reference evidence="2 3" key="1">
    <citation type="submission" date="2018-09" db="EMBL/GenBank/DDBJ databases">
        <title>Discovery and Ecogenomic Context for Candidatus Cryosericales, a Global Caldiserica Order Active in Thawing Permafrost.</title>
        <authorList>
            <person name="Martinez M.A."/>
            <person name="Woodcroft B.J."/>
            <person name="Ignacio Espinoza J.C."/>
            <person name="Zayed A."/>
            <person name="Singleton C.M."/>
            <person name="Boyd J."/>
            <person name="Li Y.-F."/>
            <person name="Purvine S."/>
            <person name="Maughan H."/>
            <person name="Hodgkins S.B."/>
            <person name="Anderson D."/>
            <person name="Sederholm M."/>
            <person name="Temperton B."/>
            <person name="Saleska S.R."/>
            <person name="Tyson G.W."/>
            <person name="Rich V.I."/>
        </authorList>
    </citation>
    <scope>NUCLEOTIDE SEQUENCE [LARGE SCALE GENOMIC DNA]</scope>
    <source>
        <strain evidence="2 3">SMC5</strain>
    </source>
</reference>
<organism evidence="2 3">
    <name type="scientific">Candidatus Cryosericum odellii</name>
    <dbReference type="NCBI Taxonomy" id="2290917"/>
    <lineage>
        <taxon>Bacteria</taxon>
        <taxon>Pseudomonadati</taxon>
        <taxon>Caldisericota/Cryosericota group</taxon>
        <taxon>Candidatus Cryosericota</taxon>
        <taxon>Candidatus Cryosericia</taxon>
        <taxon>Candidatus Cryosericales</taxon>
        <taxon>Candidatus Cryosericaceae</taxon>
        <taxon>Candidatus Cryosericum</taxon>
    </lineage>
</organism>
<dbReference type="PROSITE" id="PS51257">
    <property type="entry name" value="PROKAR_LIPOPROTEIN"/>
    <property type="match status" value="1"/>
</dbReference>
<name>A0A398D8G2_9BACT</name>
<dbReference type="InterPro" id="IPR011044">
    <property type="entry name" value="Quino_amine_DH_bsu"/>
</dbReference>
<dbReference type="Proteomes" id="UP000266489">
    <property type="component" value="Unassembled WGS sequence"/>
</dbReference>
<comment type="caution">
    <text evidence="2">The sequence shown here is derived from an EMBL/GenBank/DDBJ whole genome shotgun (WGS) entry which is preliminary data.</text>
</comment>
<gene>
    <name evidence="2" type="ORF">SMC5_09280</name>
</gene>
<dbReference type="SUPFAM" id="SSF50969">
    <property type="entry name" value="YVTN repeat-like/Quinoprotein amine dehydrogenase"/>
    <property type="match status" value="1"/>
</dbReference>
<accession>A0A398D8G2</accession>
<sequence length="575" mass="61270">MRRSSRTVLVLALVAAIGLATGCTPKTAVRDVQVHMMRYVTPNLPMDTPAPDYDAVPLVWNIGQNTVTNSQTPVVHVNGKYSTYPLHWSTGAPLLAVQVWDYSSNKPLLTATSDNAQILVPYEGTRHSSSAYLSPGLSRWYAPKENAFVTVPHELVPLSSQKTLDGLTIPIIESPLATGSQTQTLTVPVPSGLSQLTVVYGSGSTNSGFVLAVGWKDGTTTSLLLLHMDNGKATWVQCTDTTGHGTDLIEGQSASFARIGPLLYFTHAHGKIYCVDTSAAAPSVTVPEKINTLLERLRREGPTTIQAPLQASLASDGGILIIGYPDVTWDTTMYYAISASGEVIGNLYADATSITSFDGQGLRGIPVPVDNARDVLSFPSVDLFENHTTLTGTSTGSADKQVFLTAARSFAEQAEAAGDHHLTAEPVITVASKQVKSGKMEVMMLLGTLNAMNSGDPDTQPIIVGELQYLRDHGAELSAAARKAVEDDISEWRNTIESAMNTPTETNYMIKVVADVDQAGTVDAGSLQVYADEGPPRGNAWVLATQYFKNSRSAWVTVAQAYADAESIAAAAKAP</sequence>
<dbReference type="EMBL" id="QXIU01000225">
    <property type="protein sequence ID" value="RIE07621.1"/>
    <property type="molecule type" value="Genomic_DNA"/>
</dbReference>
<protein>
    <submittedName>
        <fullName evidence="2">Uncharacterized protein</fullName>
    </submittedName>
</protein>
<feature type="signal peptide" evidence="1">
    <location>
        <begin position="1"/>
        <end position="22"/>
    </location>
</feature>
<dbReference type="AlphaFoldDB" id="A0A398D8G2"/>
<dbReference type="RefSeq" id="WP_119120488.1">
    <property type="nucleotide sequence ID" value="NZ_QXIU01000225.1"/>
</dbReference>
<evidence type="ECO:0000313" key="3">
    <source>
        <dbReference type="Proteomes" id="UP000266489"/>
    </source>
</evidence>
<feature type="chain" id="PRO_5017295798" evidence="1">
    <location>
        <begin position="23"/>
        <end position="575"/>
    </location>
</feature>
<evidence type="ECO:0000256" key="1">
    <source>
        <dbReference type="SAM" id="SignalP"/>
    </source>
</evidence>